<protein>
    <submittedName>
        <fullName evidence="1">Uncharacterized protein</fullName>
    </submittedName>
</protein>
<organism evidence="1">
    <name type="scientific">marine sediment metagenome</name>
    <dbReference type="NCBI Taxonomy" id="412755"/>
    <lineage>
        <taxon>unclassified sequences</taxon>
        <taxon>metagenomes</taxon>
        <taxon>ecological metagenomes</taxon>
    </lineage>
</organism>
<gene>
    <name evidence="1" type="ORF">LCGC14_2780280</name>
</gene>
<accession>A0A0F9B294</accession>
<proteinExistence type="predicted"/>
<evidence type="ECO:0000313" key="1">
    <source>
        <dbReference type="EMBL" id="KKK84739.1"/>
    </source>
</evidence>
<reference evidence="1" key="1">
    <citation type="journal article" date="2015" name="Nature">
        <title>Complex archaea that bridge the gap between prokaryotes and eukaryotes.</title>
        <authorList>
            <person name="Spang A."/>
            <person name="Saw J.H."/>
            <person name="Jorgensen S.L."/>
            <person name="Zaremba-Niedzwiedzka K."/>
            <person name="Martijn J."/>
            <person name="Lind A.E."/>
            <person name="van Eijk R."/>
            <person name="Schleper C."/>
            <person name="Guy L."/>
            <person name="Ettema T.J."/>
        </authorList>
    </citation>
    <scope>NUCLEOTIDE SEQUENCE</scope>
</reference>
<sequence>MRIAIVLILTILVSSVCWANNFAYEQDLRDRGFEVPTETGNHFLGHAIVDNELKAIYYCRGTTTANWGDRIAVKQGQYYVYIGGIPPLVDKEKVEAFYKTLQER</sequence>
<dbReference type="AlphaFoldDB" id="A0A0F9B294"/>
<comment type="caution">
    <text evidence="1">The sequence shown here is derived from an EMBL/GenBank/DDBJ whole genome shotgun (WGS) entry which is preliminary data.</text>
</comment>
<name>A0A0F9B294_9ZZZZ</name>
<dbReference type="EMBL" id="LAZR01051634">
    <property type="protein sequence ID" value="KKK84739.1"/>
    <property type="molecule type" value="Genomic_DNA"/>
</dbReference>